<accession>A0A096CWJ9</accession>
<proteinExistence type="predicted"/>
<protein>
    <recommendedName>
        <fullName evidence="4">Serum opacity factor</fullName>
    </recommendedName>
</protein>
<sequence>MKVMEKRLIVYLFFIFSALDFCTNLQAQSKTNAVLDYPKPIKHVKEKVTVPKVIDKKCAKCDTCRKDSSEKKIQKGLNTIGEGMGEFMQRESKAINKITKNVEKGGKKFFKKLSEAGNKLGEGIGKTLNNVSDAISNHQIKNKKKEE</sequence>
<evidence type="ECO:0000256" key="1">
    <source>
        <dbReference type="SAM" id="SignalP"/>
    </source>
</evidence>
<dbReference type="EMBL" id="JRNR01000031">
    <property type="protein sequence ID" value="KGF49679.1"/>
    <property type="molecule type" value="Genomic_DNA"/>
</dbReference>
<evidence type="ECO:0000313" key="2">
    <source>
        <dbReference type="EMBL" id="KGF49679.1"/>
    </source>
</evidence>
<evidence type="ECO:0000313" key="3">
    <source>
        <dbReference type="Proteomes" id="UP000029538"/>
    </source>
</evidence>
<gene>
    <name evidence="2" type="ORF">HMPREF0654_04285</name>
</gene>
<dbReference type="Proteomes" id="UP000029538">
    <property type="component" value="Unassembled WGS sequence"/>
</dbReference>
<comment type="caution">
    <text evidence="2">The sequence shown here is derived from an EMBL/GenBank/DDBJ whole genome shotgun (WGS) entry which is preliminary data.</text>
</comment>
<reference evidence="2 3" key="1">
    <citation type="submission" date="2014-07" db="EMBL/GenBank/DDBJ databases">
        <authorList>
            <person name="McCorrison J."/>
            <person name="Sanka R."/>
            <person name="Torralba M."/>
            <person name="Gillis M."/>
            <person name="Haft D.H."/>
            <person name="Methe B."/>
            <person name="Sutton G."/>
            <person name="Nelson K.E."/>
        </authorList>
    </citation>
    <scope>NUCLEOTIDE SEQUENCE [LARGE SCALE GENOMIC DNA]</scope>
    <source>
        <strain evidence="2 3">DNF00882</strain>
    </source>
</reference>
<name>A0A096CWJ9_9BACT</name>
<feature type="signal peptide" evidence="1">
    <location>
        <begin position="1"/>
        <end position="27"/>
    </location>
</feature>
<feature type="chain" id="PRO_5001918860" description="Serum opacity factor" evidence="1">
    <location>
        <begin position="28"/>
        <end position="147"/>
    </location>
</feature>
<dbReference type="AlphaFoldDB" id="A0A096CWJ9"/>
<organism evidence="2 3">
    <name type="scientific">Prevotella disiens DNF00882</name>
    <dbReference type="NCBI Taxonomy" id="1401075"/>
    <lineage>
        <taxon>Bacteria</taxon>
        <taxon>Pseudomonadati</taxon>
        <taxon>Bacteroidota</taxon>
        <taxon>Bacteroidia</taxon>
        <taxon>Bacteroidales</taxon>
        <taxon>Prevotellaceae</taxon>
        <taxon>Prevotella</taxon>
    </lineage>
</organism>
<keyword evidence="1" id="KW-0732">Signal</keyword>
<evidence type="ECO:0008006" key="4">
    <source>
        <dbReference type="Google" id="ProtNLM"/>
    </source>
</evidence>